<keyword evidence="3" id="KW-1185">Reference proteome</keyword>
<name>A0AA86NDW3_9EUKA</name>
<gene>
    <name evidence="1" type="ORF">HINF_LOCUS5003</name>
    <name evidence="2" type="ORF">HINF_LOCUS73154</name>
</gene>
<reference evidence="2 3" key="2">
    <citation type="submission" date="2024-07" db="EMBL/GenBank/DDBJ databases">
        <authorList>
            <person name="Akdeniz Z."/>
        </authorList>
    </citation>
    <scope>NUCLEOTIDE SEQUENCE [LARGE SCALE GENOMIC DNA]</scope>
</reference>
<protein>
    <submittedName>
        <fullName evidence="2">Hypothetical_protein</fullName>
    </submittedName>
</protein>
<proteinExistence type="predicted"/>
<reference evidence="1" key="1">
    <citation type="submission" date="2023-06" db="EMBL/GenBank/DDBJ databases">
        <authorList>
            <person name="Kurt Z."/>
        </authorList>
    </citation>
    <scope>NUCLEOTIDE SEQUENCE</scope>
</reference>
<accession>A0AA86NDW3</accession>
<dbReference type="EMBL" id="CATOUU010000129">
    <property type="protein sequence ID" value="CAI9917358.1"/>
    <property type="molecule type" value="Genomic_DNA"/>
</dbReference>
<evidence type="ECO:0000313" key="2">
    <source>
        <dbReference type="EMBL" id="CAL6105211.1"/>
    </source>
</evidence>
<evidence type="ECO:0000313" key="3">
    <source>
        <dbReference type="Proteomes" id="UP001642409"/>
    </source>
</evidence>
<dbReference type="Proteomes" id="UP001642409">
    <property type="component" value="Unassembled WGS sequence"/>
</dbReference>
<sequence length="110" mass="13108">MIIILFTFSEYFKKEAVKKVQKEDDNIEIDDLGLIEDIDELKAEIALEEVKQEVKVEIELDNKRYPYQLQQMYQERIQSLQFALFELVKYGSVILNILFIKKISGLYRVQ</sequence>
<dbReference type="AlphaFoldDB" id="A0AA86NDW3"/>
<organism evidence="1">
    <name type="scientific">Hexamita inflata</name>
    <dbReference type="NCBI Taxonomy" id="28002"/>
    <lineage>
        <taxon>Eukaryota</taxon>
        <taxon>Metamonada</taxon>
        <taxon>Diplomonadida</taxon>
        <taxon>Hexamitidae</taxon>
        <taxon>Hexamitinae</taxon>
        <taxon>Hexamita</taxon>
    </lineage>
</organism>
<comment type="caution">
    <text evidence="1">The sequence shown here is derived from an EMBL/GenBank/DDBJ whole genome shotgun (WGS) entry which is preliminary data.</text>
</comment>
<evidence type="ECO:0000313" key="1">
    <source>
        <dbReference type="EMBL" id="CAI9917358.1"/>
    </source>
</evidence>
<dbReference type="EMBL" id="CAXDID020000593">
    <property type="protein sequence ID" value="CAL6105211.1"/>
    <property type="molecule type" value="Genomic_DNA"/>
</dbReference>